<feature type="domain" description="T-SNARE coiled-coil homology" evidence="12">
    <location>
        <begin position="548"/>
        <end position="610"/>
    </location>
</feature>
<dbReference type="Gene3D" id="6.10.340.10">
    <property type="match status" value="1"/>
</dbReference>
<dbReference type="InterPro" id="IPR000727">
    <property type="entry name" value="T_SNARE_dom"/>
</dbReference>
<dbReference type="AlphaFoldDB" id="A0A286GIQ7"/>
<dbReference type="Pfam" id="PF00672">
    <property type="entry name" value="HAMP"/>
    <property type="match status" value="1"/>
</dbReference>
<dbReference type="SUPFAM" id="SSF58104">
    <property type="entry name" value="Methyl-accepting chemotaxis protein (MCP) signaling domain"/>
    <property type="match status" value="1"/>
</dbReference>
<keyword evidence="7 9" id="KW-0807">Transducer</keyword>
<dbReference type="Proteomes" id="UP000219621">
    <property type="component" value="Unassembled WGS sequence"/>
</dbReference>
<dbReference type="PROSITE" id="PS50192">
    <property type="entry name" value="T_SNARE"/>
    <property type="match status" value="1"/>
</dbReference>
<feature type="transmembrane region" description="Helical" evidence="10">
    <location>
        <begin position="189"/>
        <end position="210"/>
    </location>
</feature>
<keyword evidence="6 10" id="KW-0472">Membrane</keyword>
<name>A0A286GIQ7_9PROT</name>
<dbReference type="Gene3D" id="3.30.450.20">
    <property type="entry name" value="PAS domain"/>
    <property type="match status" value="2"/>
</dbReference>
<evidence type="ECO:0000256" key="6">
    <source>
        <dbReference type="ARBA" id="ARBA00023136"/>
    </source>
</evidence>
<keyword evidence="2" id="KW-1003">Cell membrane</keyword>
<feature type="domain" description="Methyl-accepting transducer" evidence="11">
    <location>
        <begin position="389"/>
        <end position="632"/>
    </location>
</feature>
<dbReference type="InterPro" id="IPR004089">
    <property type="entry name" value="MCPsignal_dom"/>
</dbReference>
<dbReference type="SMART" id="SM00283">
    <property type="entry name" value="MA"/>
    <property type="match status" value="1"/>
</dbReference>
<dbReference type="PANTHER" id="PTHR32089:SF112">
    <property type="entry name" value="LYSOZYME-LIKE PROTEIN-RELATED"/>
    <property type="match status" value="1"/>
</dbReference>
<evidence type="ECO:0000259" key="12">
    <source>
        <dbReference type="PROSITE" id="PS50192"/>
    </source>
</evidence>
<gene>
    <name evidence="14" type="ORF">SAMN05421508_104193</name>
</gene>
<evidence type="ECO:0000256" key="2">
    <source>
        <dbReference type="ARBA" id="ARBA00022475"/>
    </source>
</evidence>
<dbReference type="InterPro" id="IPR035965">
    <property type="entry name" value="PAS-like_dom_sf"/>
</dbReference>
<evidence type="ECO:0000259" key="13">
    <source>
        <dbReference type="PROSITE" id="PS50885"/>
    </source>
</evidence>
<evidence type="ECO:0000256" key="7">
    <source>
        <dbReference type="ARBA" id="ARBA00023224"/>
    </source>
</evidence>
<dbReference type="GO" id="GO:0007165">
    <property type="term" value="P:signal transduction"/>
    <property type="evidence" value="ECO:0007669"/>
    <property type="project" value="UniProtKB-KW"/>
</dbReference>
<dbReference type="PANTHER" id="PTHR32089">
    <property type="entry name" value="METHYL-ACCEPTING CHEMOTAXIS PROTEIN MCPB"/>
    <property type="match status" value="1"/>
</dbReference>
<evidence type="ECO:0000256" key="4">
    <source>
        <dbReference type="ARBA" id="ARBA00022692"/>
    </source>
</evidence>
<organism evidence="14 15">
    <name type="scientific">Caenispirillum bisanense</name>
    <dbReference type="NCBI Taxonomy" id="414052"/>
    <lineage>
        <taxon>Bacteria</taxon>
        <taxon>Pseudomonadati</taxon>
        <taxon>Pseudomonadota</taxon>
        <taxon>Alphaproteobacteria</taxon>
        <taxon>Rhodospirillales</taxon>
        <taxon>Novispirillaceae</taxon>
        <taxon>Caenispirillum</taxon>
    </lineage>
</organism>
<evidence type="ECO:0000256" key="9">
    <source>
        <dbReference type="PROSITE-ProRule" id="PRU00284"/>
    </source>
</evidence>
<dbReference type="PROSITE" id="PS50885">
    <property type="entry name" value="HAMP"/>
    <property type="match status" value="1"/>
</dbReference>
<dbReference type="SUPFAM" id="SSF55785">
    <property type="entry name" value="PYP-like sensor domain (PAS domain)"/>
    <property type="match status" value="1"/>
</dbReference>
<dbReference type="SMART" id="SM01049">
    <property type="entry name" value="Cache_2"/>
    <property type="match status" value="1"/>
</dbReference>
<dbReference type="Pfam" id="PF17200">
    <property type="entry name" value="sCache_2"/>
    <property type="match status" value="1"/>
</dbReference>
<dbReference type="InterPro" id="IPR033480">
    <property type="entry name" value="sCache_2"/>
</dbReference>
<evidence type="ECO:0000256" key="1">
    <source>
        <dbReference type="ARBA" id="ARBA00004429"/>
    </source>
</evidence>
<keyword evidence="15" id="KW-1185">Reference proteome</keyword>
<protein>
    <submittedName>
        <fullName evidence="14">Methyl-accepting chemotaxis protein</fullName>
    </submittedName>
</protein>
<dbReference type="SMART" id="SM00304">
    <property type="entry name" value="HAMP"/>
    <property type="match status" value="1"/>
</dbReference>
<evidence type="ECO:0000259" key="11">
    <source>
        <dbReference type="PROSITE" id="PS50111"/>
    </source>
</evidence>
<dbReference type="GO" id="GO:0005886">
    <property type="term" value="C:plasma membrane"/>
    <property type="evidence" value="ECO:0007669"/>
    <property type="project" value="UniProtKB-SubCell"/>
</dbReference>
<dbReference type="InterPro" id="IPR003660">
    <property type="entry name" value="HAMP_dom"/>
</dbReference>
<dbReference type="OrthoDB" id="9797364at2"/>
<sequence length="656" mass="69062">MLKNIGLSWKIWGVVGALMVALVVAVAGGMLQLRTALMEDKRALVKEIVTASLTVTAEFDRRARAGELTEDEAKTLARAALRAVRFAGQEYVFVYTDRGINVVHGAKPELEGKDLSGVKDPDGVPLIANLVQAAKQPNGGFVAYKWPKAGSDMPVDKVSYASLYAPWGWVVGTGVYVDDLERELWQREALLIGGGLAVVLVTGLLAFVVIRGITKPLAGVTAAVSALAEGRTDIDAGDLDRRDEIGRMSQAMDRLRLSVRQAFRLNQMVELQPAKVMLCDSDLNITYVNGAAKGLLEKLAPFMHCTPEEVIGRSVLSFHRKPEMVRALLSDPSKLPYSGRFAMGDIVIENTVIPIYDETGAYIGPMLNWTDVTHYVAMMDNFQKTVQASVGQVSEAADSLTALAQSMQSDAGEVGSRSTSVAAAAEQAGANVQTVAAAAEELTASISEIGRSVAHASDLSDSAAGKVTHAQKVIEGLNASATQIGDVVNLINDIASQTNLLALNATIESARAGEAGKGFAVVANEVKTLAGQTARATEDIARQIAAVQTATREAVSAIGEISEAIHEVSSVSSTIAAAVEEQNAATAEISRNIQQASSGTGVVTTDIATVAAAADSAQRSAGDVLTAARTLDDLSTELAAEVKKFLSFMKEHEGAA</sequence>
<evidence type="ECO:0000256" key="3">
    <source>
        <dbReference type="ARBA" id="ARBA00022519"/>
    </source>
</evidence>
<dbReference type="CDD" id="cd00130">
    <property type="entry name" value="PAS"/>
    <property type="match status" value="1"/>
</dbReference>
<feature type="domain" description="HAMP" evidence="13">
    <location>
        <begin position="211"/>
        <end position="264"/>
    </location>
</feature>
<keyword evidence="4 10" id="KW-0812">Transmembrane</keyword>
<accession>A0A286GIQ7</accession>
<proteinExistence type="inferred from homology"/>
<dbReference type="InterPro" id="IPR000014">
    <property type="entry name" value="PAS"/>
</dbReference>
<evidence type="ECO:0000256" key="8">
    <source>
        <dbReference type="ARBA" id="ARBA00029447"/>
    </source>
</evidence>
<comment type="similarity">
    <text evidence="8">Belongs to the methyl-accepting chemotaxis (MCP) protein family.</text>
</comment>
<evidence type="ECO:0000256" key="5">
    <source>
        <dbReference type="ARBA" id="ARBA00022989"/>
    </source>
</evidence>
<dbReference type="Gene3D" id="1.10.287.950">
    <property type="entry name" value="Methyl-accepting chemotaxis protein"/>
    <property type="match status" value="1"/>
</dbReference>
<keyword evidence="3" id="KW-0997">Cell inner membrane</keyword>
<dbReference type="PROSITE" id="PS50111">
    <property type="entry name" value="CHEMOTAXIS_TRANSDUC_2"/>
    <property type="match status" value="1"/>
</dbReference>
<dbReference type="Pfam" id="PF00015">
    <property type="entry name" value="MCPsignal"/>
    <property type="match status" value="1"/>
</dbReference>
<evidence type="ECO:0000313" key="14">
    <source>
        <dbReference type="EMBL" id="SOD94999.1"/>
    </source>
</evidence>
<evidence type="ECO:0000313" key="15">
    <source>
        <dbReference type="Proteomes" id="UP000219621"/>
    </source>
</evidence>
<comment type="subcellular location">
    <subcellularLocation>
        <location evidence="1">Cell inner membrane</location>
        <topology evidence="1">Multi-pass membrane protein</topology>
    </subcellularLocation>
</comment>
<dbReference type="EMBL" id="OCNJ01000004">
    <property type="protein sequence ID" value="SOD94999.1"/>
    <property type="molecule type" value="Genomic_DNA"/>
</dbReference>
<reference evidence="15" key="1">
    <citation type="submission" date="2017-09" db="EMBL/GenBank/DDBJ databases">
        <authorList>
            <person name="Varghese N."/>
            <person name="Submissions S."/>
        </authorList>
    </citation>
    <scope>NUCLEOTIDE SEQUENCE [LARGE SCALE GENOMIC DNA]</scope>
    <source>
        <strain evidence="15">USBA 140</strain>
    </source>
</reference>
<keyword evidence="5 10" id="KW-1133">Transmembrane helix</keyword>
<dbReference type="RefSeq" id="WP_097279151.1">
    <property type="nucleotide sequence ID" value="NZ_OCNJ01000004.1"/>
</dbReference>
<dbReference type="CDD" id="cd06225">
    <property type="entry name" value="HAMP"/>
    <property type="match status" value="1"/>
</dbReference>
<evidence type="ECO:0000256" key="10">
    <source>
        <dbReference type="SAM" id="Phobius"/>
    </source>
</evidence>
<feature type="transmembrane region" description="Helical" evidence="10">
    <location>
        <begin position="12"/>
        <end position="33"/>
    </location>
</feature>